<feature type="region of interest" description="Disordered" evidence="2">
    <location>
        <begin position="41"/>
        <end position="72"/>
    </location>
</feature>
<accession>A0A1F5YR38</accession>
<dbReference type="InterPro" id="IPR005754">
    <property type="entry name" value="Sortase"/>
</dbReference>
<evidence type="ECO:0000313" key="4">
    <source>
        <dbReference type="Proteomes" id="UP000178448"/>
    </source>
</evidence>
<feature type="compositionally biased region" description="Low complexity" evidence="2">
    <location>
        <begin position="55"/>
        <end position="68"/>
    </location>
</feature>
<dbReference type="GO" id="GO:0016787">
    <property type="term" value="F:hydrolase activity"/>
    <property type="evidence" value="ECO:0007669"/>
    <property type="project" value="UniProtKB-KW"/>
</dbReference>
<name>A0A1F5YR38_9BACT</name>
<dbReference type="STRING" id="1798374.A2Z33_01985"/>
<dbReference type="Gene3D" id="2.40.260.10">
    <property type="entry name" value="Sortase"/>
    <property type="match status" value="1"/>
</dbReference>
<comment type="caution">
    <text evidence="3">The sequence shown here is derived from an EMBL/GenBank/DDBJ whole genome shotgun (WGS) entry which is preliminary data.</text>
</comment>
<dbReference type="AlphaFoldDB" id="A0A1F5YR38"/>
<gene>
    <name evidence="3" type="ORF">A2Z33_01985</name>
</gene>
<protein>
    <recommendedName>
        <fullName evidence="5">Sortase</fullName>
    </recommendedName>
</protein>
<evidence type="ECO:0000256" key="1">
    <source>
        <dbReference type="ARBA" id="ARBA00022801"/>
    </source>
</evidence>
<organism evidence="3 4">
    <name type="scientific">Candidatus Gottesmanbacteria bacterium RBG_16_52_11</name>
    <dbReference type="NCBI Taxonomy" id="1798374"/>
    <lineage>
        <taxon>Bacteria</taxon>
        <taxon>Candidatus Gottesmaniibacteriota</taxon>
    </lineage>
</organism>
<feature type="region of interest" description="Disordered" evidence="2">
    <location>
        <begin position="129"/>
        <end position="159"/>
    </location>
</feature>
<proteinExistence type="predicted"/>
<sequence length="503" mass="54790">MLSKSGTIYIHTKSDGTTTLLPVEVTPDNLAEQESRRYLGRVSRGQVKSTARSVPPFQGFPQPAGFPASGVRRPMRPFTPARQAPVWMPATQEPPLTGLVPFQDSKLNIEPASLTDQEFPAIAHRRDDHTPVAQESTSFKPVPVDRRGENGNPTHNPGQFEAESIVSKQTTGNAFGVNRHTVPRAFVPLADPIPASPLQRPIDMQGSALYPIDKQSSAWQEPLRQASPRDNAGPGVKAGPALVSGLSGALKLQDTRKHTPRASVMPRKRLLRRAAGIALVAASLVGLMLPKVSKIRLETGYRTSEAREALHAILNPVKPLPPAVPMVLNPLIAPDGTPIVPVNRDFAIIVPAIGINAPVIAGVDPADTKDYNVALKTGVAHASTSMTPDQTGTVYLFSHSTNYEWFVKNLNAVFYLLKNLEEGQLVVVYYKGVRYTYAMREKRIVKPTKTAYLLPDTRKKSLILQTCWPPGSTRERMLIFADLIEEYSELTTSPVGAPLAGAR</sequence>
<reference evidence="3 4" key="1">
    <citation type="journal article" date="2016" name="Nat. Commun.">
        <title>Thousands of microbial genomes shed light on interconnected biogeochemical processes in an aquifer system.</title>
        <authorList>
            <person name="Anantharaman K."/>
            <person name="Brown C.T."/>
            <person name="Hug L.A."/>
            <person name="Sharon I."/>
            <person name="Castelle C.J."/>
            <person name="Probst A.J."/>
            <person name="Thomas B.C."/>
            <person name="Singh A."/>
            <person name="Wilkins M.J."/>
            <person name="Karaoz U."/>
            <person name="Brodie E.L."/>
            <person name="Williams K.H."/>
            <person name="Hubbard S.S."/>
            <person name="Banfield J.F."/>
        </authorList>
    </citation>
    <scope>NUCLEOTIDE SEQUENCE [LARGE SCALE GENOMIC DNA]</scope>
</reference>
<keyword evidence="1" id="KW-0378">Hydrolase</keyword>
<dbReference type="Pfam" id="PF04203">
    <property type="entry name" value="Sortase"/>
    <property type="match status" value="1"/>
</dbReference>
<dbReference type="Proteomes" id="UP000178448">
    <property type="component" value="Unassembled WGS sequence"/>
</dbReference>
<dbReference type="InterPro" id="IPR023365">
    <property type="entry name" value="Sortase_dom-sf"/>
</dbReference>
<dbReference type="SUPFAM" id="SSF63817">
    <property type="entry name" value="Sortase"/>
    <property type="match status" value="1"/>
</dbReference>
<dbReference type="EMBL" id="MFJD01000007">
    <property type="protein sequence ID" value="OGG02544.1"/>
    <property type="molecule type" value="Genomic_DNA"/>
</dbReference>
<evidence type="ECO:0008006" key="5">
    <source>
        <dbReference type="Google" id="ProtNLM"/>
    </source>
</evidence>
<evidence type="ECO:0000256" key="2">
    <source>
        <dbReference type="SAM" id="MobiDB-lite"/>
    </source>
</evidence>
<evidence type="ECO:0000313" key="3">
    <source>
        <dbReference type="EMBL" id="OGG02544.1"/>
    </source>
</evidence>